<evidence type="ECO:0000256" key="3">
    <source>
        <dbReference type="SAM" id="MobiDB-lite"/>
    </source>
</evidence>
<dbReference type="PANTHER" id="PTHR48051">
    <property type="match status" value="1"/>
</dbReference>
<dbReference type="Proteomes" id="UP000000591">
    <property type="component" value="Chromosome IV"/>
</dbReference>
<dbReference type="GeneID" id="4620642"/>
<dbReference type="Gene3D" id="3.80.10.10">
    <property type="entry name" value="Ribonuclease Inhibitor"/>
    <property type="match status" value="1"/>
</dbReference>
<dbReference type="STRING" id="284811.Q758Z6"/>
<dbReference type="GO" id="GO:0007118">
    <property type="term" value="P:budding cell apical bud growth"/>
    <property type="evidence" value="ECO:0007669"/>
    <property type="project" value="EnsemblFungi"/>
</dbReference>
<dbReference type="PANTHER" id="PTHR48051:SF1">
    <property type="entry name" value="RAS SUPPRESSOR PROTEIN 1"/>
    <property type="match status" value="1"/>
</dbReference>
<feature type="compositionally biased region" description="Polar residues" evidence="3">
    <location>
        <begin position="418"/>
        <end position="427"/>
    </location>
</feature>
<dbReference type="GO" id="GO:0000131">
    <property type="term" value="C:incipient cellular bud site"/>
    <property type="evidence" value="ECO:0007669"/>
    <property type="project" value="EnsemblFungi"/>
</dbReference>
<dbReference type="GO" id="GO:0000920">
    <property type="term" value="P:septum digestion after cytokinesis"/>
    <property type="evidence" value="ECO:0007669"/>
    <property type="project" value="EnsemblFungi"/>
</dbReference>
<keyword evidence="5" id="KW-1185">Reference proteome</keyword>
<keyword evidence="1" id="KW-0433">Leucine-rich repeat</keyword>
<feature type="region of interest" description="Disordered" evidence="3">
    <location>
        <begin position="695"/>
        <end position="716"/>
    </location>
</feature>
<reference evidence="4 5" key="1">
    <citation type="journal article" date="2004" name="Science">
        <title>The Ashbya gossypii genome as a tool for mapping the ancient Saccharomyces cerevisiae genome.</title>
        <authorList>
            <person name="Dietrich F.S."/>
            <person name="Voegeli S."/>
            <person name="Brachat S."/>
            <person name="Lerch A."/>
            <person name="Gates K."/>
            <person name="Steiner S."/>
            <person name="Mohr C."/>
            <person name="Pohlmann R."/>
            <person name="Luedi P."/>
            <person name="Choi S."/>
            <person name="Wing R.A."/>
            <person name="Flavier A."/>
            <person name="Gaffney T.D."/>
            <person name="Philippsen P."/>
        </authorList>
    </citation>
    <scope>NUCLEOTIDE SEQUENCE [LARGE SCALE GENOMIC DNA]</scope>
    <source>
        <strain evidence="5">ATCC 10895 / CBS 109.51 / FGSC 9923 / NRRL Y-1056</strain>
    </source>
</reference>
<feature type="compositionally biased region" description="Polar residues" evidence="3">
    <location>
        <begin position="437"/>
        <end position="446"/>
    </location>
</feature>
<dbReference type="FunCoup" id="Q758Z6">
    <property type="interactions" value="59"/>
</dbReference>
<dbReference type="InterPro" id="IPR003591">
    <property type="entry name" value="Leu-rich_rpt_typical-subtyp"/>
</dbReference>
<protein>
    <submittedName>
        <fullName evidence="4">ADR381Cp</fullName>
    </submittedName>
</protein>
<dbReference type="Pfam" id="PF13855">
    <property type="entry name" value="LRR_8"/>
    <property type="match status" value="1"/>
</dbReference>
<feature type="region of interest" description="Disordered" evidence="3">
    <location>
        <begin position="414"/>
        <end position="544"/>
    </location>
</feature>
<evidence type="ECO:0000313" key="4">
    <source>
        <dbReference type="EMBL" id="AAS52301.2"/>
    </source>
</evidence>
<feature type="compositionally biased region" description="Polar residues" evidence="3">
    <location>
        <begin position="526"/>
        <end position="538"/>
    </location>
</feature>
<accession>Q758Z6</accession>
<dbReference type="SMART" id="SM00369">
    <property type="entry name" value="LRR_TYP"/>
    <property type="match status" value="3"/>
</dbReference>
<dbReference type="GO" id="GO:0007165">
    <property type="term" value="P:signal transduction"/>
    <property type="evidence" value="ECO:0007669"/>
    <property type="project" value="EnsemblFungi"/>
</dbReference>
<dbReference type="RefSeq" id="NP_984477.2">
    <property type="nucleotide sequence ID" value="NM_209830.2"/>
</dbReference>
<dbReference type="InParanoid" id="Q758Z6"/>
<dbReference type="InterPro" id="IPR032675">
    <property type="entry name" value="LRR_dom_sf"/>
</dbReference>
<dbReference type="InterPro" id="IPR050216">
    <property type="entry name" value="LRR_domain-containing"/>
</dbReference>
<name>Q758Z6_EREGS</name>
<keyword evidence="2" id="KW-0677">Repeat</keyword>
<reference evidence="5" key="2">
    <citation type="journal article" date="2013" name="G3 (Bethesda)">
        <title>Genomes of Ashbya fungi isolated from insects reveal four mating-type loci, numerous translocations, lack of transposons, and distinct gene duplications.</title>
        <authorList>
            <person name="Dietrich F.S."/>
            <person name="Voegeli S."/>
            <person name="Kuo S."/>
            <person name="Philippsen P."/>
        </authorList>
    </citation>
    <scope>GENOME REANNOTATION</scope>
    <source>
        <strain evidence="5">ATCC 10895 / CBS 109.51 / FGSC 9923 / NRRL Y-1056</strain>
    </source>
</reference>
<dbReference type="InterPro" id="IPR001611">
    <property type="entry name" value="Leu-rich_rpt"/>
</dbReference>
<dbReference type="EMBL" id="AE016817">
    <property type="protein sequence ID" value="AAS52301.2"/>
    <property type="molecule type" value="Genomic_DNA"/>
</dbReference>
<evidence type="ECO:0000256" key="2">
    <source>
        <dbReference type="ARBA" id="ARBA00022737"/>
    </source>
</evidence>
<dbReference type="GO" id="GO:0043332">
    <property type="term" value="C:mating projection tip"/>
    <property type="evidence" value="ECO:0007669"/>
    <property type="project" value="EnsemblFungi"/>
</dbReference>
<dbReference type="InterPro" id="IPR019487">
    <property type="entry name" value="RAM_signalling_pathway_SOG2"/>
</dbReference>
<organism evidence="4 5">
    <name type="scientific">Eremothecium gossypii (strain ATCC 10895 / CBS 109.51 / FGSC 9923 / NRRL Y-1056)</name>
    <name type="common">Yeast</name>
    <name type="synonym">Ashbya gossypii</name>
    <dbReference type="NCBI Taxonomy" id="284811"/>
    <lineage>
        <taxon>Eukaryota</taxon>
        <taxon>Fungi</taxon>
        <taxon>Dikarya</taxon>
        <taxon>Ascomycota</taxon>
        <taxon>Saccharomycotina</taxon>
        <taxon>Saccharomycetes</taxon>
        <taxon>Saccharomycetales</taxon>
        <taxon>Saccharomycetaceae</taxon>
        <taxon>Eremothecium</taxon>
    </lineage>
</organism>
<dbReference type="OrthoDB" id="1394818at2759"/>
<sequence>MEVQGDPHTGGAMATMAPMTQKLTYLITKELSQKESPTIKLIELNISSLPEEAVELLHTVERLSLQRNQLTTLPTSFRNLTKLRYLDLHGNRLAEIPAILLQCPHLEIVDLSSNEISALPQEYSPLWCSNVKVLSLKNNRVRSLRDLYATITQLKALTILEIDGNKIPKEELDHVTSHVPTKSLPPEEYWLMALRKYMQDFPQGMPAAGAKTARAAKRMGFIGAEESGSAMHSAPAQDSDLISHSKYNDYFKRLSVLPEETSSSTHASASSETRVSHEDLVVGCRKLLFSFTECQQNIRKITSLCADKSVAVNMVSLLYTVRSHIDNLVEVLEQAEDTPDTNVHDQLLVNLCVGIISVFKQIISLLRKNFDAFFRANDVCFTRMFYMTLLCSYTEMCNVWNLVVPENIKRKRPVVTPRQRSFSVQTHHSFKHLPPRQRSNTLQRGTPSSSALQPLQPPLINQLPLNSPPSSKNTTPLSNLSTPPPPTNIPSSLTGSTILDPRADASPRTMRSDSQIHSPNIKRPQDSQLSAEQSNQHAGPSGEMNIDTQLYHTLRTVIGMVNVVYAQLTQAIQKTAIASTTDDHPGITPAIAAKIKDLTETCFQSMELSKVLKSRLSLITSTESEQYNTNAEKLNTWEDINAFLKSIIAILANTKLIMKDLPVLNEVRPNLASLAKITKDVTVILDMSSYRTVSASTQPAQQPSAHGPGSQLQTPQEGTEHYINLSGNHSINTPLSTPSLVTSHVNNPFDQL</sequence>
<gene>
    <name evidence="4" type="ORF">AGOS_ADR381C</name>
</gene>
<dbReference type="eggNOG" id="KOG0619">
    <property type="taxonomic scope" value="Eukaryota"/>
</dbReference>
<feature type="compositionally biased region" description="Low complexity" evidence="3">
    <location>
        <begin position="447"/>
        <end position="481"/>
    </location>
</feature>
<dbReference type="SUPFAM" id="SSF52075">
    <property type="entry name" value="Outer arm dynein light chain 1"/>
    <property type="match status" value="1"/>
</dbReference>
<dbReference type="SMART" id="SM00365">
    <property type="entry name" value="LRR_SD22"/>
    <property type="match status" value="3"/>
</dbReference>
<evidence type="ECO:0000256" key="1">
    <source>
        <dbReference type="ARBA" id="ARBA00022614"/>
    </source>
</evidence>
<dbReference type="HOGENOM" id="CLU_335290_0_0_1"/>
<dbReference type="OMA" id="YNDYFKR"/>
<dbReference type="AlphaFoldDB" id="Q758Z6"/>
<dbReference type="Pfam" id="PF10428">
    <property type="entry name" value="SOG2"/>
    <property type="match status" value="1"/>
</dbReference>
<dbReference type="GO" id="GO:0005933">
    <property type="term" value="C:cellular bud"/>
    <property type="evidence" value="ECO:0007669"/>
    <property type="project" value="EnsemblFungi"/>
</dbReference>
<proteinExistence type="predicted"/>
<dbReference type="PROSITE" id="PS51450">
    <property type="entry name" value="LRR"/>
    <property type="match status" value="1"/>
</dbReference>
<evidence type="ECO:0000313" key="5">
    <source>
        <dbReference type="Proteomes" id="UP000000591"/>
    </source>
</evidence>
<dbReference type="KEGG" id="ago:AGOS_ADR381C"/>